<dbReference type="AlphaFoldDB" id="A0A328B547"/>
<dbReference type="Proteomes" id="UP000248553">
    <property type="component" value="Unassembled WGS sequence"/>
</dbReference>
<evidence type="ECO:0000313" key="4">
    <source>
        <dbReference type="Proteomes" id="UP000248553"/>
    </source>
</evidence>
<dbReference type="InterPro" id="IPR000525">
    <property type="entry name" value="Initiator_Rep_WH1"/>
</dbReference>
<dbReference type="OrthoDB" id="1428208at2"/>
<evidence type="ECO:0000313" key="3">
    <source>
        <dbReference type="EMBL" id="RAK61989.1"/>
    </source>
</evidence>
<proteinExistence type="inferred from homology"/>
<reference evidence="4" key="1">
    <citation type="submission" date="2018-05" db="EMBL/GenBank/DDBJ databases">
        <authorList>
            <person name="Nie L."/>
        </authorList>
    </citation>
    <scope>NUCLEOTIDE SEQUENCE [LARGE SCALE GENOMIC DNA]</scope>
    <source>
        <strain evidence="4">NL</strain>
    </source>
</reference>
<feature type="non-terminal residue" evidence="3">
    <location>
        <position position="1"/>
    </location>
</feature>
<comment type="caution">
    <text evidence="3">The sequence shown here is derived from an EMBL/GenBank/DDBJ whole genome shotgun (WGS) entry which is preliminary data.</text>
</comment>
<dbReference type="InterPro" id="IPR036388">
    <property type="entry name" value="WH-like_DNA-bd_sf"/>
</dbReference>
<dbReference type="GO" id="GO:0003887">
    <property type="term" value="F:DNA-directed DNA polymerase activity"/>
    <property type="evidence" value="ECO:0007669"/>
    <property type="project" value="InterPro"/>
</dbReference>
<protein>
    <submittedName>
        <fullName evidence="3">Replication initiation protein</fullName>
    </submittedName>
</protein>
<gene>
    <name evidence="3" type="ORF">DLM85_24615</name>
</gene>
<evidence type="ECO:0000256" key="1">
    <source>
        <dbReference type="ARBA" id="ARBA00038283"/>
    </source>
</evidence>
<keyword evidence="4" id="KW-1185">Reference proteome</keyword>
<feature type="domain" description="Initiator Rep protein WH1" evidence="2">
    <location>
        <begin position="3"/>
        <end position="106"/>
    </location>
</feature>
<dbReference type="Pfam" id="PF21205">
    <property type="entry name" value="Rep3_C"/>
    <property type="match status" value="1"/>
</dbReference>
<dbReference type="RefSeq" id="WP_111480849.1">
    <property type="nucleotide sequence ID" value="NZ_QHKM01000021.1"/>
</dbReference>
<organism evidence="3 4">
    <name type="scientific">Hymenobacter edaphi</name>
    <dbReference type="NCBI Taxonomy" id="2211146"/>
    <lineage>
        <taxon>Bacteria</taxon>
        <taxon>Pseudomonadati</taxon>
        <taxon>Bacteroidota</taxon>
        <taxon>Cytophagia</taxon>
        <taxon>Cytophagales</taxon>
        <taxon>Hymenobacteraceae</taxon>
        <taxon>Hymenobacter</taxon>
    </lineage>
</organism>
<dbReference type="SUPFAM" id="SSF46785">
    <property type="entry name" value="Winged helix' DNA-binding domain"/>
    <property type="match status" value="2"/>
</dbReference>
<dbReference type="EMBL" id="QHKM01000021">
    <property type="protein sequence ID" value="RAK61989.1"/>
    <property type="molecule type" value="Genomic_DNA"/>
</dbReference>
<sequence>PTGVYDISVKELSRTTGKKYDYLYLRKATEAMGGRMFEVENDQVYEQIWMFQRVRYIKGTGSIQFELTNAIRPYLFDLRDNFTSFQLYAALRLTSKYAKRIYSLCSQWKDLGETKRFELDDFRRMLYLLDDKGNEKFRQIGQLKQFVLDEAVKQINEHTDLRIDYQLEKQGRAFKSIVFKITRQTVSVVLPELAPVKQLSLELPDHRTQNAGRILDELRIVDPQLRARILQDAEHVRAVNQFAHDMRTDKVKATRNPAGLLLTILGINTKAASS</sequence>
<dbReference type="InterPro" id="IPR036390">
    <property type="entry name" value="WH_DNA-bd_sf"/>
</dbReference>
<dbReference type="Pfam" id="PF01051">
    <property type="entry name" value="Rep3_N"/>
    <property type="match status" value="1"/>
</dbReference>
<accession>A0A328B547</accession>
<dbReference type="GO" id="GO:0006270">
    <property type="term" value="P:DNA replication initiation"/>
    <property type="evidence" value="ECO:0007669"/>
    <property type="project" value="InterPro"/>
</dbReference>
<comment type="similarity">
    <text evidence="1">Belongs to the initiator RepB protein family.</text>
</comment>
<evidence type="ECO:0000259" key="2">
    <source>
        <dbReference type="Pfam" id="PF01051"/>
    </source>
</evidence>
<dbReference type="Gene3D" id="1.10.10.10">
    <property type="entry name" value="Winged helix-like DNA-binding domain superfamily/Winged helix DNA-binding domain"/>
    <property type="match status" value="2"/>
</dbReference>
<name>A0A328B547_9BACT</name>